<keyword evidence="12" id="KW-1185">Reference proteome</keyword>
<feature type="region of interest" description="Disordered" evidence="9">
    <location>
        <begin position="162"/>
        <end position="188"/>
    </location>
</feature>
<evidence type="ECO:0000256" key="4">
    <source>
        <dbReference type="ARBA" id="ARBA00022833"/>
    </source>
</evidence>
<protein>
    <recommendedName>
        <fullName evidence="10">GATA-type domain-containing protein</fullName>
    </recommendedName>
</protein>
<feature type="compositionally biased region" description="Polar residues" evidence="9">
    <location>
        <begin position="332"/>
        <end position="343"/>
    </location>
</feature>
<gene>
    <name evidence="11" type="ORF">CLIB1423_11S00958</name>
</gene>
<comment type="subcellular location">
    <subcellularLocation>
        <location evidence="1">Nucleus</location>
    </subcellularLocation>
</comment>
<feature type="compositionally biased region" description="Low complexity" evidence="9">
    <location>
        <begin position="570"/>
        <end position="595"/>
    </location>
</feature>
<feature type="compositionally biased region" description="Polar residues" evidence="9">
    <location>
        <begin position="523"/>
        <end position="540"/>
    </location>
</feature>
<feature type="region of interest" description="Disordered" evidence="9">
    <location>
        <begin position="517"/>
        <end position="605"/>
    </location>
</feature>
<name>A0A9P0QRB9_9ASCO</name>
<dbReference type="PROSITE" id="PS00344">
    <property type="entry name" value="GATA_ZN_FINGER_1"/>
    <property type="match status" value="1"/>
</dbReference>
<dbReference type="PANTHER" id="PTHR10071">
    <property type="entry name" value="TRANSCRIPTION FACTOR GATA FAMILY MEMBER"/>
    <property type="match status" value="1"/>
</dbReference>
<evidence type="ECO:0000259" key="10">
    <source>
        <dbReference type="PROSITE" id="PS50114"/>
    </source>
</evidence>
<evidence type="ECO:0000256" key="7">
    <source>
        <dbReference type="ARBA" id="ARBA00023242"/>
    </source>
</evidence>
<comment type="caution">
    <text evidence="11">The sequence shown here is derived from an EMBL/GenBank/DDBJ whole genome shotgun (WGS) entry which is preliminary data.</text>
</comment>
<keyword evidence="4" id="KW-0862">Zinc</keyword>
<proteinExistence type="predicted"/>
<evidence type="ECO:0000256" key="8">
    <source>
        <dbReference type="PROSITE-ProRule" id="PRU00094"/>
    </source>
</evidence>
<feature type="region of interest" description="Disordered" evidence="9">
    <location>
        <begin position="1"/>
        <end position="24"/>
    </location>
</feature>
<accession>A0A9P0QRB9</accession>
<evidence type="ECO:0000313" key="12">
    <source>
        <dbReference type="Proteomes" id="UP000837801"/>
    </source>
</evidence>
<organism evidence="11 12">
    <name type="scientific">[Candida] railenensis</name>
    <dbReference type="NCBI Taxonomy" id="45579"/>
    <lineage>
        <taxon>Eukaryota</taxon>
        <taxon>Fungi</taxon>
        <taxon>Dikarya</taxon>
        <taxon>Ascomycota</taxon>
        <taxon>Saccharomycotina</taxon>
        <taxon>Pichiomycetes</taxon>
        <taxon>Debaryomycetaceae</taxon>
        <taxon>Kurtzmaniella</taxon>
    </lineage>
</organism>
<feature type="compositionally biased region" description="Basic and acidic residues" evidence="9">
    <location>
        <begin position="163"/>
        <end position="172"/>
    </location>
</feature>
<dbReference type="GO" id="GO:0000981">
    <property type="term" value="F:DNA-binding transcription factor activity, RNA polymerase II-specific"/>
    <property type="evidence" value="ECO:0007669"/>
    <property type="project" value="TreeGrafter"/>
</dbReference>
<sequence>MNKGRITSRFHFDQRNSEQDGDGGITSGNLADLLSDDSICAESLWKMYNKARDGLPYKARMENLTWRMMYINGPKRMQQQKERYSQQSSGGQLKQEDVLMLDPAADEFDYIEHIRKMSKESSSSSSSSKKRPAEFSPVVGPANGAAYPTGKQLFSNLSASLAAEREHQHQTDHNQLGGQGGNHHLQNSMDLNMEDHENAFEFNLDQYDYNGSSSTVQNPGDSHFSDSLPSVASTISNQHHFNQHSIPQHIHRPSTSSMVSGLGGGMASSFESSTSPMATVGPSTILNNFNSSNPTNLHREASLVSLPDYTRQSTPSMHNHPKFNGDFGGSLPQHQNSFSKNSYSSPQYFGVNSPSIDGDGVSYFDRSKTPGSIPMSAGGGISNRKSIQNQNFAQFNYGSSLPLNWDDDFGRTAPPSGPQQPSNANGSGNNTAKKAKAASKSKKVLSTTSPMKESSSKKEKETLTTVDGNPVSCTNCHTKTTPLWRRNPEGQPLCNACGLFLKLHGVVRPLSLKTDVIKKRQRGQNTSKKSSISGPTTTKGGNKLNERDGDDLNPAPIKVDRKIPYGGGSSNRSISSSPGSITASGLAPSLKSSSGPGSGFNDVNNDKLNEVTSLMNSHINNNLHPIHEGVSGNSLSKKDSDSGLMLDKNSAGPGYDNFSPNESNNYDVMDMDMNNANNHSHNSNNTGGEGGNGNWNQLDWLSMTL</sequence>
<dbReference type="InterPro" id="IPR013860">
    <property type="entry name" value="AreA_GATA"/>
</dbReference>
<keyword evidence="2" id="KW-0479">Metal-binding</keyword>
<keyword evidence="3 8" id="KW-0863">Zinc-finger</keyword>
<feature type="compositionally biased region" description="Low complexity" evidence="9">
    <location>
        <begin position="422"/>
        <end position="432"/>
    </location>
</feature>
<dbReference type="Pfam" id="PF00320">
    <property type="entry name" value="GATA"/>
    <property type="match status" value="1"/>
</dbReference>
<dbReference type="EMBL" id="CAKXYY010000011">
    <property type="protein sequence ID" value="CAH2353494.1"/>
    <property type="molecule type" value="Genomic_DNA"/>
</dbReference>
<dbReference type="FunFam" id="3.30.50.10:FF:000007">
    <property type="entry name" value="Nitrogen regulatory AreA, N-terminal"/>
    <property type="match status" value="1"/>
</dbReference>
<feature type="domain" description="GATA-type" evidence="10">
    <location>
        <begin position="467"/>
        <end position="520"/>
    </location>
</feature>
<dbReference type="GO" id="GO:0008270">
    <property type="term" value="F:zinc ion binding"/>
    <property type="evidence" value="ECO:0007669"/>
    <property type="project" value="UniProtKB-KW"/>
</dbReference>
<dbReference type="Gene3D" id="3.30.50.10">
    <property type="entry name" value="Erythroid Transcription Factor GATA-1, subunit A"/>
    <property type="match status" value="1"/>
</dbReference>
<dbReference type="GO" id="GO:0000122">
    <property type="term" value="P:negative regulation of transcription by RNA polymerase II"/>
    <property type="evidence" value="ECO:0007669"/>
    <property type="project" value="TreeGrafter"/>
</dbReference>
<keyword evidence="7" id="KW-0539">Nucleus</keyword>
<keyword evidence="6" id="KW-0804">Transcription</keyword>
<evidence type="ECO:0000313" key="11">
    <source>
        <dbReference type="EMBL" id="CAH2353494.1"/>
    </source>
</evidence>
<dbReference type="Pfam" id="PF08550">
    <property type="entry name" value="GATA_AreA"/>
    <property type="match status" value="1"/>
</dbReference>
<dbReference type="OrthoDB" id="515401at2759"/>
<dbReference type="AlphaFoldDB" id="A0A9P0QRB9"/>
<feature type="region of interest" description="Disordered" evidence="9">
    <location>
        <begin position="311"/>
        <end position="343"/>
    </location>
</feature>
<dbReference type="Proteomes" id="UP000837801">
    <property type="component" value="Unassembled WGS sequence"/>
</dbReference>
<dbReference type="PANTHER" id="PTHR10071:SF281">
    <property type="entry name" value="BOX A-BINDING FACTOR-RELATED"/>
    <property type="match status" value="1"/>
</dbReference>
<evidence type="ECO:0000256" key="3">
    <source>
        <dbReference type="ARBA" id="ARBA00022771"/>
    </source>
</evidence>
<dbReference type="InterPro" id="IPR039355">
    <property type="entry name" value="Transcription_factor_GATA"/>
</dbReference>
<dbReference type="GO" id="GO:0045944">
    <property type="term" value="P:positive regulation of transcription by RNA polymerase II"/>
    <property type="evidence" value="ECO:0007669"/>
    <property type="project" value="TreeGrafter"/>
</dbReference>
<feature type="region of interest" description="Disordered" evidence="9">
    <location>
        <begin position="360"/>
        <end position="384"/>
    </location>
</feature>
<dbReference type="GO" id="GO:0005634">
    <property type="term" value="C:nucleus"/>
    <property type="evidence" value="ECO:0007669"/>
    <property type="project" value="UniProtKB-SubCell"/>
</dbReference>
<feature type="region of interest" description="Disordered" evidence="9">
    <location>
        <begin position="406"/>
        <end position="468"/>
    </location>
</feature>
<evidence type="ECO:0000256" key="5">
    <source>
        <dbReference type="ARBA" id="ARBA00023015"/>
    </source>
</evidence>
<dbReference type="SUPFAM" id="SSF57716">
    <property type="entry name" value="Glucocorticoid receptor-like (DNA-binding domain)"/>
    <property type="match status" value="1"/>
</dbReference>
<evidence type="ECO:0000256" key="9">
    <source>
        <dbReference type="SAM" id="MobiDB-lite"/>
    </source>
</evidence>
<dbReference type="PROSITE" id="PS50114">
    <property type="entry name" value="GATA_ZN_FINGER_2"/>
    <property type="match status" value="1"/>
</dbReference>
<evidence type="ECO:0000256" key="2">
    <source>
        <dbReference type="ARBA" id="ARBA00022723"/>
    </source>
</evidence>
<reference evidence="11" key="1">
    <citation type="submission" date="2022-03" db="EMBL/GenBank/DDBJ databases">
        <authorList>
            <person name="Legras J.-L."/>
            <person name="Devillers H."/>
            <person name="Grondin C."/>
        </authorList>
    </citation>
    <scope>NUCLEOTIDE SEQUENCE</scope>
    <source>
        <strain evidence="11">CLIB 1423</strain>
    </source>
</reference>
<dbReference type="PRINTS" id="PR00619">
    <property type="entry name" value="GATAZNFINGER"/>
</dbReference>
<feature type="compositionally biased region" description="Basic residues" evidence="9">
    <location>
        <begin position="433"/>
        <end position="443"/>
    </location>
</feature>
<feature type="region of interest" description="Disordered" evidence="9">
    <location>
        <begin position="118"/>
        <end position="139"/>
    </location>
</feature>
<dbReference type="GO" id="GO:0000978">
    <property type="term" value="F:RNA polymerase II cis-regulatory region sequence-specific DNA binding"/>
    <property type="evidence" value="ECO:0007669"/>
    <property type="project" value="TreeGrafter"/>
</dbReference>
<dbReference type="InterPro" id="IPR000679">
    <property type="entry name" value="Znf_GATA"/>
</dbReference>
<dbReference type="InterPro" id="IPR013088">
    <property type="entry name" value="Znf_NHR/GATA"/>
</dbReference>
<evidence type="ECO:0000256" key="6">
    <source>
        <dbReference type="ARBA" id="ARBA00023163"/>
    </source>
</evidence>
<dbReference type="CDD" id="cd00202">
    <property type="entry name" value="ZnF_GATA"/>
    <property type="match status" value="1"/>
</dbReference>
<keyword evidence="5" id="KW-0805">Transcription regulation</keyword>
<evidence type="ECO:0000256" key="1">
    <source>
        <dbReference type="ARBA" id="ARBA00004123"/>
    </source>
</evidence>
<dbReference type="SMART" id="SM00401">
    <property type="entry name" value="ZnF_GATA"/>
    <property type="match status" value="1"/>
</dbReference>